<dbReference type="PROSITE" id="PS51175">
    <property type="entry name" value="CBM6"/>
    <property type="match status" value="1"/>
</dbReference>
<protein>
    <recommendedName>
        <fullName evidence="3">glucan endo-1,3-beta-D-glucosidase</fullName>
        <ecNumber evidence="3">3.2.1.39</ecNumber>
    </recommendedName>
</protein>
<dbReference type="GO" id="GO:0052861">
    <property type="term" value="F:endo-1,3(4)-beta-glucanase activity"/>
    <property type="evidence" value="ECO:0007669"/>
    <property type="project" value="InterPro"/>
</dbReference>
<dbReference type="SMART" id="SM00231">
    <property type="entry name" value="FA58C"/>
    <property type="match status" value="2"/>
</dbReference>
<gene>
    <name evidence="13" type="ORF">SAMN02746066_03463</name>
</gene>
<keyword evidence="5" id="KW-0378">Hydrolase</keyword>
<evidence type="ECO:0000313" key="14">
    <source>
        <dbReference type="Proteomes" id="UP000184038"/>
    </source>
</evidence>
<keyword evidence="14" id="KW-1185">Reference proteome</keyword>
<dbReference type="EMBL" id="FRCP01000018">
    <property type="protein sequence ID" value="SHM82621.1"/>
    <property type="molecule type" value="Genomic_DNA"/>
</dbReference>
<comment type="similarity">
    <text evidence="2">Belongs to the glycosyl hydrolase 81 family.</text>
</comment>
<dbReference type="STRING" id="1120996.SAMN02746066_03463"/>
<dbReference type="InterPro" id="IPR008979">
    <property type="entry name" value="Galactose-bd-like_sf"/>
</dbReference>
<dbReference type="Pfam" id="PF00754">
    <property type="entry name" value="F5_F8_type_C"/>
    <property type="match status" value="4"/>
</dbReference>
<dbReference type="RefSeq" id="WP_073289659.1">
    <property type="nucleotide sequence ID" value="NZ_FRCP01000018.1"/>
</dbReference>
<reference evidence="13 14" key="1">
    <citation type="submission" date="2016-11" db="EMBL/GenBank/DDBJ databases">
        <authorList>
            <person name="Jaros S."/>
            <person name="Januszkiewicz K."/>
            <person name="Wedrychowicz H."/>
        </authorList>
    </citation>
    <scope>NUCLEOTIDE SEQUENCE [LARGE SCALE GENOMIC DNA]</scope>
    <source>
        <strain evidence="13 14">DSM 15930</strain>
    </source>
</reference>
<evidence type="ECO:0000259" key="12">
    <source>
        <dbReference type="PROSITE" id="PS51175"/>
    </source>
</evidence>
<evidence type="ECO:0000256" key="10">
    <source>
        <dbReference type="SAM" id="SignalP"/>
    </source>
</evidence>
<sequence length="1556" mass="174505">MRYSKKILAGIVALSMLGGFIPANTVVGATTPWLLSKGRPAYASSVNGGDVASFSTDGKIGTQWGAEPDKADQWIDIDLGSEADISKVVISWQNNASFGVNYEILVSSNEINWSSIYHQENGKGGDVAYVYKADGSIDYSYYRETIADLKGKGRYIRLLVHYSKSQENDGNRRGWGPSVREFDVYGVGGVNKPQSNAADLAAGKTVSTSSVLTPWWASTPLEGSKGVDGDYESYWLSNPTDNEWFQVDLGKVYTIGRVVIQWQVEFGRVFEIQTSKDGQNWTTVYRELKGNGEDEEVSMYQEARYVRMQGIAMGRGSGYSIREMNVLEYQEGDSKVNPVVPELPNKQTIAVGSGSYAIDDVTFRQPREPKYITANIKTPIPSNDWWTSVVYTRLSDTMPALPFVLKYKEVGLGLYNADGIYTRENNGGMGAESKYYDLTINTSAIKNTAAAKLDGYGDWSVDMVFSDDDTPKMRTTVVKGSPFIYNTFTEPDKVEVTVNDLVKFFNDKQEEILLKDGESIVTDHIGVKAHNISEAPGEGDKNQYHYYGIFCPEKTTFTRVGSKIKIQLGNQDNYMSVATLPMADSLDYFYSYAYAFVTDTVVDYEYNDTTATMKTTYNCVIDNKRSGFSGETLMCMMPHQWKYTSDKLTDYTYESIRGTLKVQEGNQFSYTVPFHGITPSFSEPVESDSYDRELMVAYLKEFTENTVKDYWVADPYWQGKKTHPITMGVLSAQQLGEYEIRDQLLSVLKKILVNWLTYSGEEEYPYYMYYSTSWGALNGDGGDHGMANNLSDHHFLWAYFIYPAAVLASYDSSFVTEYGDMLEMLIRDCMNPDKEDALFPFMRNFDPYEGHSWAGGYGDNNSGNNQESASEATFAWAGLYLWGLVTENDEYRDAGIWGFTSEVNAIEQYWFNYDKDNWDSEYTSGCVGMVWGLGYTNGTYFSGNPSCIYGIHMLPVTPSLTYMGYNKEAAATIYEAYEKDQVKYQDKVASEGNSDPEGWFHILWPYLSLSDPKRAAQKWQDNAEAYGLPRDEMFNSYWFIQNMNAKGNVATDIWSSNYTSYQVFKKDGVYTATVWNPSNSAIMVEFCNKDGKIGSTKVAPLATVSVNPFENTDYSMQEIPKAAIKDKVTELPGRIATQDYYTNFGCMLDNNDQEGKYIGWIDDGDSLVYKVNVKTAGTYLISYRVQAINDNKTGVIALKSNRSDGYLATTTVKQDKQWTTITDSVYLNEGEHTLTVLFKVGGFNFGRMIVGEDNGEGPTEPFPEEKYPMKLTEADLAEYDLISKDKAVTASTEFGGNSAKMAVDGAYNSRWESEQGIDKQWLAVDLGDTKSIKGVKIHWETAAAKEYLLQVSEDGDNWTDVYARTNGNGGVETLVAKENITARYVRVYGTARTTGYGYSIWELEVYGTTAEAPIETKVISSGKNVSASSVMGWNYATNVTDGNYNTRWESIHGVDPQWITIDLENTSTVVGVNLYWETAAAKDYEILLSVDGNRWESVYTKTNGTGGLGNGYADRPNGLESIKFSQSYQARYVKIYTTQRTTGYGYSLWEVELLGY</sequence>
<evidence type="ECO:0000256" key="9">
    <source>
        <dbReference type="ARBA" id="ARBA00023326"/>
    </source>
</evidence>
<dbReference type="GO" id="GO:0071555">
    <property type="term" value="P:cell wall organization"/>
    <property type="evidence" value="ECO:0007669"/>
    <property type="project" value="UniProtKB-KW"/>
</dbReference>
<evidence type="ECO:0000259" key="11">
    <source>
        <dbReference type="PROSITE" id="PS50022"/>
    </source>
</evidence>
<dbReference type="InterPro" id="IPR006584">
    <property type="entry name" value="Cellulose-bd_IV"/>
</dbReference>
<dbReference type="GO" id="GO:0000272">
    <property type="term" value="P:polysaccharide catabolic process"/>
    <property type="evidence" value="ECO:0007669"/>
    <property type="project" value="UniProtKB-KW"/>
</dbReference>
<organism evidence="13 14">
    <name type="scientific">Anaerosporobacter mobilis DSM 15930</name>
    <dbReference type="NCBI Taxonomy" id="1120996"/>
    <lineage>
        <taxon>Bacteria</taxon>
        <taxon>Bacillati</taxon>
        <taxon>Bacillota</taxon>
        <taxon>Clostridia</taxon>
        <taxon>Lachnospirales</taxon>
        <taxon>Lachnospiraceae</taxon>
        <taxon>Anaerosporobacter</taxon>
    </lineage>
</organism>
<dbReference type="GO" id="GO:0030246">
    <property type="term" value="F:carbohydrate binding"/>
    <property type="evidence" value="ECO:0007669"/>
    <property type="project" value="InterPro"/>
</dbReference>
<feature type="domain" description="F5/8 type C" evidence="11">
    <location>
        <begin position="1410"/>
        <end position="1556"/>
    </location>
</feature>
<evidence type="ECO:0000313" key="13">
    <source>
        <dbReference type="EMBL" id="SHM82621.1"/>
    </source>
</evidence>
<dbReference type="PROSITE" id="PS50022">
    <property type="entry name" value="FA58C_3"/>
    <property type="match status" value="4"/>
</dbReference>
<dbReference type="InterPro" id="IPR040720">
    <property type="entry name" value="GH81_C"/>
</dbReference>
<dbReference type="InterPro" id="IPR005200">
    <property type="entry name" value="Endo-beta-glucanase"/>
</dbReference>
<evidence type="ECO:0000256" key="2">
    <source>
        <dbReference type="ARBA" id="ARBA00010730"/>
    </source>
</evidence>
<keyword evidence="8" id="KW-0961">Cell wall biogenesis/degradation</keyword>
<evidence type="ECO:0000256" key="5">
    <source>
        <dbReference type="ARBA" id="ARBA00022801"/>
    </source>
</evidence>
<dbReference type="InterPro" id="IPR000421">
    <property type="entry name" value="FA58C"/>
</dbReference>
<keyword evidence="4 10" id="KW-0732">Signal</keyword>
<dbReference type="PROSITE" id="PS52008">
    <property type="entry name" value="GH81"/>
    <property type="match status" value="1"/>
</dbReference>
<feature type="domain" description="F5/8 type C" evidence="11">
    <location>
        <begin position="1271"/>
        <end position="1408"/>
    </location>
</feature>
<dbReference type="Proteomes" id="UP000184038">
    <property type="component" value="Unassembled WGS sequence"/>
</dbReference>
<proteinExistence type="inferred from homology"/>
<keyword evidence="7" id="KW-0326">Glycosidase</keyword>
<feature type="domain" description="F5/8 type C" evidence="11">
    <location>
        <begin position="9"/>
        <end position="158"/>
    </location>
</feature>
<evidence type="ECO:0000256" key="8">
    <source>
        <dbReference type="ARBA" id="ARBA00023316"/>
    </source>
</evidence>
<dbReference type="EC" id="3.2.1.39" evidence="3"/>
<keyword evidence="9" id="KW-0624">Polysaccharide degradation</keyword>
<dbReference type="OrthoDB" id="9802197at2"/>
<keyword evidence="6" id="KW-0119">Carbohydrate metabolism</keyword>
<feature type="domain" description="CBM6" evidence="12">
    <location>
        <begin position="1133"/>
        <end position="1251"/>
    </location>
</feature>
<evidence type="ECO:0000256" key="1">
    <source>
        <dbReference type="ARBA" id="ARBA00000382"/>
    </source>
</evidence>
<dbReference type="SUPFAM" id="SSF49785">
    <property type="entry name" value="Galactose-binding domain-like"/>
    <property type="match status" value="5"/>
</dbReference>
<name>A0A1M7LXT1_9FIRM</name>
<dbReference type="InterPro" id="IPR005084">
    <property type="entry name" value="CBM6"/>
</dbReference>
<dbReference type="Pfam" id="PF17652">
    <property type="entry name" value="Glyco_hydro81C"/>
    <property type="match status" value="1"/>
</dbReference>
<dbReference type="Gene3D" id="2.60.120.260">
    <property type="entry name" value="Galactose-binding domain-like"/>
    <property type="match status" value="5"/>
</dbReference>
<evidence type="ECO:0000256" key="4">
    <source>
        <dbReference type="ARBA" id="ARBA00022729"/>
    </source>
</evidence>
<feature type="signal peptide" evidence="10">
    <location>
        <begin position="1"/>
        <end position="25"/>
    </location>
</feature>
<dbReference type="SMART" id="SM00606">
    <property type="entry name" value="CBD_IV"/>
    <property type="match status" value="1"/>
</dbReference>
<dbReference type="PANTHER" id="PTHR31983">
    <property type="entry name" value="ENDO-1,3(4)-BETA-GLUCANASE 1"/>
    <property type="match status" value="1"/>
</dbReference>
<dbReference type="GO" id="GO:0042973">
    <property type="term" value="F:glucan endo-1,3-beta-D-glucosidase activity"/>
    <property type="evidence" value="ECO:0007669"/>
    <property type="project" value="UniProtKB-EC"/>
</dbReference>
<feature type="chain" id="PRO_5039048449" description="glucan endo-1,3-beta-D-glucosidase" evidence="10">
    <location>
        <begin position="26"/>
        <end position="1556"/>
    </location>
</feature>
<dbReference type="PANTHER" id="PTHR31983:SF0">
    <property type="entry name" value="GLUCAN ENDO-1,3-BETA-D-GLUCOSIDASE 2"/>
    <property type="match status" value="1"/>
</dbReference>
<dbReference type="Gene3D" id="2.70.98.30">
    <property type="entry name" value="Golgi alpha-mannosidase II, domain 4"/>
    <property type="match status" value="1"/>
</dbReference>
<feature type="domain" description="F5/8 type C" evidence="11">
    <location>
        <begin position="190"/>
        <end position="329"/>
    </location>
</feature>
<comment type="catalytic activity">
    <reaction evidence="1">
        <text>Hydrolysis of (1-&gt;3)-beta-D-glucosidic linkages in (1-&gt;3)-beta-D-glucans.</text>
        <dbReference type="EC" id="3.2.1.39"/>
    </reaction>
</comment>
<evidence type="ECO:0000256" key="7">
    <source>
        <dbReference type="ARBA" id="ARBA00023295"/>
    </source>
</evidence>
<evidence type="ECO:0000256" key="3">
    <source>
        <dbReference type="ARBA" id="ARBA00012780"/>
    </source>
</evidence>
<accession>A0A1M7LXT1</accession>
<evidence type="ECO:0000256" key="6">
    <source>
        <dbReference type="ARBA" id="ARBA00023277"/>
    </source>
</evidence>